<dbReference type="PIRSF" id="PIRSF011575">
    <property type="entry name" value="YabG"/>
    <property type="match status" value="1"/>
</dbReference>
<reference evidence="1 2" key="1">
    <citation type="submission" date="2024-03" db="EMBL/GenBank/DDBJ databases">
        <title>Bacilli Hybrid Assemblies.</title>
        <authorList>
            <person name="Kovac J."/>
        </authorList>
    </citation>
    <scope>NUCLEOTIDE SEQUENCE [LARGE SCALE GENOMIC DNA]</scope>
    <source>
        <strain evidence="1 2">FSL M8-0022</strain>
    </source>
</reference>
<dbReference type="RefSeq" id="WP_034766846.1">
    <property type="nucleotide sequence ID" value="NZ_CP150143.1"/>
</dbReference>
<protein>
    <submittedName>
        <fullName evidence="1">Sporulation peptidase YabG</fullName>
    </submittedName>
</protein>
<keyword evidence="2" id="KW-1185">Reference proteome</keyword>
<dbReference type="InterPro" id="IPR008764">
    <property type="entry name" value="Peptidase_U57"/>
</dbReference>
<comment type="caution">
    <text evidence="1">The sequence shown here is derived from an EMBL/GenBank/DDBJ whole genome shotgun (WGS) entry which is preliminary data.</text>
</comment>
<evidence type="ECO:0000313" key="1">
    <source>
        <dbReference type="EMBL" id="MEL3955687.1"/>
    </source>
</evidence>
<sequence length="289" mass="33295">MKINQIVGRKSYKCDIPFRVIRVYEERGRTFALLYGEDIRLIADAPIEDLIVLDTRMKNELLAPFRELEEQSLYLFRQDYQAVLEKQEYETSLGYNTDFQLFQIPGRVLHVDGDPNYLKKCLAMYRKIGVPVSGFYCDEKNMPDQVPQWVDEFRPDILVITGHDAYSQQKGKKSDINSYRHSKDFVLTVNKIRNKYPNLDQLIIFAGACQSHFESLIAAGANFASSPARVNIHALDPVYIVSKLSYTPFTERVHVWEILRNTITGEKGVGGIETKGVLRMGMPYHPKFD</sequence>
<evidence type="ECO:0000313" key="2">
    <source>
        <dbReference type="Proteomes" id="UP001459714"/>
    </source>
</evidence>
<gene>
    <name evidence="1" type="primary">yabG</name>
    <name evidence="1" type="ORF">NST17_00255</name>
</gene>
<dbReference type="Pfam" id="PF05582">
    <property type="entry name" value="Peptidase_U57"/>
    <property type="match status" value="1"/>
</dbReference>
<accession>A0ABU9JS77</accession>
<name>A0ABU9JS77_9BACI</name>
<dbReference type="EMBL" id="JBBYAK010000001">
    <property type="protein sequence ID" value="MEL3955687.1"/>
    <property type="molecule type" value="Genomic_DNA"/>
</dbReference>
<proteinExistence type="predicted"/>
<organism evidence="1 2">
    <name type="scientific">Caldifermentibacillus hisashii</name>
    <dbReference type="NCBI Taxonomy" id="996558"/>
    <lineage>
        <taxon>Bacteria</taxon>
        <taxon>Bacillati</taxon>
        <taxon>Bacillota</taxon>
        <taxon>Bacilli</taxon>
        <taxon>Bacillales</taxon>
        <taxon>Bacillaceae</taxon>
        <taxon>Caldifermentibacillus</taxon>
    </lineage>
</organism>
<dbReference type="NCBIfam" id="TIGR02855">
    <property type="entry name" value="spore_yabG"/>
    <property type="match status" value="1"/>
</dbReference>
<dbReference type="Proteomes" id="UP001459714">
    <property type="component" value="Unassembled WGS sequence"/>
</dbReference>